<feature type="transmembrane region" description="Helical" evidence="7">
    <location>
        <begin position="284"/>
        <end position="304"/>
    </location>
</feature>
<dbReference type="InterPro" id="IPR025857">
    <property type="entry name" value="MacB_PCD"/>
</dbReference>
<feature type="transmembrane region" description="Helical" evidence="7">
    <location>
        <begin position="376"/>
        <end position="396"/>
    </location>
</feature>
<dbReference type="AlphaFoldDB" id="A0A8J3P9G7"/>
<keyword evidence="2" id="KW-1003">Cell membrane</keyword>
<dbReference type="RefSeq" id="WP_203695104.1">
    <property type="nucleotide sequence ID" value="NZ_BAAALC010000020.1"/>
</dbReference>
<comment type="subcellular location">
    <subcellularLocation>
        <location evidence="1">Cell membrane</location>
        <topology evidence="1">Multi-pass membrane protein</topology>
    </subcellularLocation>
</comment>
<comment type="similarity">
    <text evidence="6">Belongs to the ABC-4 integral membrane protein family.</text>
</comment>
<comment type="caution">
    <text evidence="10">The sequence shown here is derived from an EMBL/GenBank/DDBJ whole genome shotgun (WGS) entry which is preliminary data.</text>
</comment>
<dbReference type="PANTHER" id="PTHR30572">
    <property type="entry name" value="MEMBRANE COMPONENT OF TRANSPORTER-RELATED"/>
    <property type="match status" value="1"/>
</dbReference>
<organism evidence="10 11">
    <name type="scientific">Catellatospora coxensis</name>
    <dbReference type="NCBI Taxonomy" id="310354"/>
    <lineage>
        <taxon>Bacteria</taxon>
        <taxon>Bacillati</taxon>
        <taxon>Actinomycetota</taxon>
        <taxon>Actinomycetes</taxon>
        <taxon>Micromonosporales</taxon>
        <taxon>Micromonosporaceae</taxon>
        <taxon>Catellatospora</taxon>
    </lineage>
</organism>
<dbReference type="InterPro" id="IPR050250">
    <property type="entry name" value="Macrolide_Exporter_MacB"/>
</dbReference>
<evidence type="ECO:0000256" key="3">
    <source>
        <dbReference type="ARBA" id="ARBA00022692"/>
    </source>
</evidence>
<evidence type="ECO:0000256" key="5">
    <source>
        <dbReference type="ARBA" id="ARBA00023136"/>
    </source>
</evidence>
<name>A0A8J3P9G7_9ACTN</name>
<feature type="transmembrane region" description="Helical" evidence="7">
    <location>
        <begin position="32"/>
        <end position="53"/>
    </location>
</feature>
<protein>
    <submittedName>
        <fullName evidence="10">ABC transporter permease</fullName>
    </submittedName>
</protein>
<dbReference type="GO" id="GO:0005886">
    <property type="term" value="C:plasma membrane"/>
    <property type="evidence" value="ECO:0007669"/>
    <property type="project" value="UniProtKB-SubCell"/>
</dbReference>
<feature type="domain" description="ABC3 transporter permease C-terminal" evidence="8">
    <location>
        <begin position="290"/>
        <end position="403"/>
    </location>
</feature>
<proteinExistence type="inferred from homology"/>
<feature type="domain" description="MacB-like periplasmic core" evidence="9">
    <location>
        <begin position="31"/>
        <end position="246"/>
    </location>
</feature>
<evidence type="ECO:0000256" key="2">
    <source>
        <dbReference type="ARBA" id="ARBA00022475"/>
    </source>
</evidence>
<dbReference type="Pfam" id="PF12704">
    <property type="entry name" value="MacB_PCD"/>
    <property type="match status" value="1"/>
</dbReference>
<evidence type="ECO:0000313" key="10">
    <source>
        <dbReference type="EMBL" id="GIG08792.1"/>
    </source>
</evidence>
<dbReference type="Pfam" id="PF02687">
    <property type="entry name" value="FtsX"/>
    <property type="match status" value="1"/>
</dbReference>
<keyword evidence="5 7" id="KW-0472">Membrane</keyword>
<evidence type="ECO:0000256" key="1">
    <source>
        <dbReference type="ARBA" id="ARBA00004651"/>
    </source>
</evidence>
<evidence type="ECO:0000259" key="8">
    <source>
        <dbReference type="Pfam" id="PF02687"/>
    </source>
</evidence>
<evidence type="ECO:0000256" key="7">
    <source>
        <dbReference type="SAM" id="Phobius"/>
    </source>
</evidence>
<dbReference type="EMBL" id="BONI01000053">
    <property type="protein sequence ID" value="GIG08792.1"/>
    <property type="molecule type" value="Genomic_DNA"/>
</dbReference>
<evidence type="ECO:0000259" key="9">
    <source>
        <dbReference type="Pfam" id="PF12704"/>
    </source>
</evidence>
<evidence type="ECO:0000256" key="6">
    <source>
        <dbReference type="ARBA" id="ARBA00038076"/>
    </source>
</evidence>
<dbReference type="PANTHER" id="PTHR30572:SF4">
    <property type="entry name" value="ABC TRANSPORTER PERMEASE YTRF"/>
    <property type="match status" value="1"/>
</dbReference>
<keyword evidence="11" id="KW-1185">Reference proteome</keyword>
<evidence type="ECO:0000313" key="11">
    <source>
        <dbReference type="Proteomes" id="UP000630887"/>
    </source>
</evidence>
<gene>
    <name evidence="10" type="ORF">Cco03nite_54920</name>
</gene>
<feature type="transmembrane region" description="Helical" evidence="7">
    <location>
        <begin position="345"/>
        <end position="364"/>
    </location>
</feature>
<dbReference type="GO" id="GO:0022857">
    <property type="term" value="F:transmembrane transporter activity"/>
    <property type="evidence" value="ECO:0007669"/>
    <property type="project" value="TreeGrafter"/>
</dbReference>
<reference evidence="10 11" key="1">
    <citation type="submission" date="2021-01" db="EMBL/GenBank/DDBJ databases">
        <title>Whole genome shotgun sequence of Catellatospora coxensis NBRC 107359.</title>
        <authorList>
            <person name="Komaki H."/>
            <person name="Tamura T."/>
        </authorList>
    </citation>
    <scope>NUCLEOTIDE SEQUENCE [LARGE SCALE GENOMIC DNA]</scope>
    <source>
        <strain evidence="10 11">NBRC 107359</strain>
    </source>
</reference>
<keyword evidence="4 7" id="KW-1133">Transmembrane helix</keyword>
<accession>A0A8J3P9G7</accession>
<keyword evidence="3 7" id="KW-0812">Transmembrane</keyword>
<sequence>MSAAEVAPSRLRIRDLAGEGVAGLRARPARTALTALGTVLGVAAFVAVLGLTATAGGQIGKRFTALAATEVVVEDADEADRDHLDPAFTADADARVGAIRGVRAAGVWWPVGGDTAPEVGGVVLPGRSAPAQIPVIAASPGLFDAIRPGWSQGRAFDALHDRRGERVAVLGAAAARQLGVTELALRPAVFIDGVPFTVIGVLDGSARLPELMFAVLVPRHSAEEFWGRPGAGRRAKMLVETELGAAQVVAAQAALALRPDAPQRFTVVTPPDPRQLRDQVSADVGMLFLLLAGVCLLIGAVGIANTTMVAVLERVPEIGLRRALGARPWHIAAQFLAESAAIGSLAGWVGAAVGAMTVVAVALARGWTAILEPAAVLPAPLAGLVVGVVAGAYPAIRAARIEPVAALRR</sequence>
<evidence type="ECO:0000256" key="4">
    <source>
        <dbReference type="ARBA" id="ARBA00022989"/>
    </source>
</evidence>
<dbReference type="InterPro" id="IPR003838">
    <property type="entry name" value="ABC3_permease_C"/>
</dbReference>
<dbReference type="Proteomes" id="UP000630887">
    <property type="component" value="Unassembled WGS sequence"/>
</dbReference>